<evidence type="ECO:0000256" key="1">
    <source>
        <dbReference type="SAM" id="MobiDB-lite"/>
    </source>
</evidence>
<feature type="region of interest" description="Disordered" evidence="1">
    <location>
        <begin position="158"/>
        <end position="210"/>
    </location>
</feature>
<name>A0A0C9TZI9_PAXIN</name>
<dbReference type="AlphaFoldDB" id="A0A0C9TZI9"/>
<dbReference type="EMBL" id="KN819360">
    <property type="protein sequence ID" value="KIJ12666.1"/>
    <property type="molecule type" value="Genomic_DNA"/>
</dbReference>
<feature type="compositionally biased region" description="Low complexity" evidence="1">
    <location>
        <begin position="168"/>
        <end position="185"/>
    </location>
</feature>
<dbReference type="OrthoDB" id="10484888at2759"/>
<proteinExistence type="predicted"/>
<accession>A0A0C9TZI9</accession>
<keyword evidence="3" id="KW-1185">Reference proteome</keyword>
<evidence type="ECO:0000313" key="2">
    <source>
        <dbReference type="EMBL" id="KIJ12666.1"/>
    </source>
</evidence>
<evidence type="ECO:0000313" key="3">
    <source>
        <dbReference type="Proteomes" id="UP000053647"/>
    </source>
</evidence>
<gene>
    <name evidence="2" type="ORF">PAXINDRAFT_14430</name>
</gene>
<reference evidence="3" key="2">
    <citation type="submission" date="2015-01" db="EMBL/GenBank/DDBJ databases">
        <title>Evolutionary Origins and Diversification of the Mycorrhizal Mutualists.</title>
        <authorList>
            <consortium name="DOE Joint Genome Institute"/>
            <consortium name="Mycorrhizal Genomics Consortium"/>
            <person name="Kohler A."/>
            <person name="Kuo A."/>
            <person name="Nagy L.G."/>
            <person name="Floudas D."/>
            <person name="Copeland A."/>
            <person name="Barry K.W."/>
            <person name="Cichocki N."/>
            <person name="Veneault-Fourrey C."/>
            <person name="LaButti K."/>
            <person name="Lindquist E.A."/>
            <person name="Lipzen A."/>
            <person name="Lundell T."/>
            <person name="Morin E."/>
            <person name="Murat C."/>
            <person name="Riley R."/>
            <person name="Ohm R."/>
            <person name="Sun H."/>
            <person name="Tunlid A."/>
            <person name="Henrissat B."/>
            <person name="Grigoriev I.V."/>
            <person name="Hibbett D.S."/>
            <person name="Martin F."/>
        </authorList>
    </citation>
    <scope>NUCLEOTIDE SEQUENCE [LARGE SCALE GENOMIC DNA]</scope>
    <source>
        <strain evidence="3">ATCC 200175</strain>
    </source>
</reference>
<feature type="region of interest" description="Disordered" evidence="1">
    <location>
        <begin position="1"/>
        <end position="145"/>
    </location>
</feature>
<organism evidence="2 3">
    <name type="scientific">Paxillus involutus ATCC 200175</name>
    <dbReference type="NCBI Taxonomy" id="664439"/>
    <lineage>
        <taxon>Eukaryota</taxon>
        <taxon>Fungi</taxon>
        <taxon>Dikarya</taxon>
        <taxon>Basidiomycota</taxon>
        <taxon>Agaricomycotina</taxon>
        <taxon>Agaricomycetes</taxon>
        <taxon>Agaricomycetidae</taxon>
        <taxon>Boletales</taxon>
        <taxon>Paxilineae</taxon>
        <taxon>Paxillaceae</taxon>
        <taxon>Paxillus</taxon>
    </lineage>
</organism>
<dbReference type="HOGENOM" id="CLU_1034789_0_0_1"/>
<protein>
    <submittedName>
        <fullName evidence="2">Uncharacterized protein</fullName>
    </submittedName>
</protein>
<feature type="compositionally biased region" description="Acidic residues" evidence="1">
    <location>
        <begin position="96"/>
        <end position="109"/>
    </location>
</feature>
<dbReference type="Proteomes" id="UP000053647">
    <property type="component" value="Unassembled WGS sequence"/>
</dbReference>
<reference evidence="2 3" key="1">
    <citation type="submission" date="2014-06" db="EMBL/GenBank/DDBJ databases">
        <authorList>
            <consortium name="DOE Joint Genome Institute"/>
            <person name="Kuo A."/>
            <person name="Kohler A."/>
            <person name="Nagy L.G."/>
            <person name="Floudas D."/>
            <person name="Copeland A."/>
            <person name="Barry K.W."/>
            <person name="Cichocki N."/>
            <person name="Veneault-Fourrey C."/>
            <person name="LaButti K."/>
            <person name="Lindquist E.A."/>
            <person name="Lipzen A."/>
            <person name="Lundell T."/>
            <person name="Morin E."/>
            <person name="Murat C."/>
            <person name="Sun H."/>
            <person name="Tunlid A."/>
            <person name="Henrissat B."/>
            <person name="Grigoriev I.V."/>
            <person name="Hibbett D.S."/>
            <person name="Martin F."/>
            <person name="Nordberg H.P."/>
            <person name="Cantor M.N."/>
            <person name="Hua S.X."/>
        </authorList>
    </citation>
    <scope>NUCLEOTIDE SEQUENCE [LARGE SCALE GENOMIC DNA]</scope>
    <source>
        <strain evidence="2 3">ATCC 200175</strain>
    </source>
</reference>
<sequence length="269" mass="29106">MTPDGCQMTQPLATGPRARQAHEGVKWCTSMPDGLSPSPSPTNTQNDARSTPDGAPALPEAYEHGRWPQNDAPRSLQMGNVDPRWPKTTPFPQGYDSDDGSDSNSDSDMDGSHSSSSHPQRVGLESASGANEVEAMDTGSIESDEGSIEPLHEADEMMVDSGSETHSPHNSAHSSQSGSASKEYEDSSSADLDSDSNSSSPPGQNLEFDKAEDVRKDLCMSLEEIEDQLHVWLGPAIDEEFYNICWHQVMILSLTMIVIIFEPSNSKLP</sequence>